<feature type="region of interest" description="Disordered" evidence="1">
    <location>
        <begin position="66"/>
        <end position="94"/>
    </location>
</feature>
<protein>
    <submittedName>
        <fullName evidence="2">Uncharacterized protein</fullName>
    </submittedName>
</protein>
<dbReference type="EMBL" id="JADFTS010000009">
    <property type="protein sequence ID" value="KAF9587350.1"/>
    <property type="molecule type" value="Genomic_DNA"/>
</dbReference>
<feature type="region of interest" description="Disordered" evidence="1">
    <location>
        <begin position="149"/>
        <end position="174"/>
    </location>
</feature>
<accession>A0A835LAM4</accession>
<evidence type="ECO:0000256" key="1">
    <source>
        <dbReference type="SAM" id="MobiDB-lite"/>
    </source>
</evidence>
<gene>
    <name evidence="2" type="ORF">IFM89_001340</name>
</gene>
<sequence length="174" mass="18847">MVKAKLCSMELDHDNIEESCAAVITMLKARVNSRVFMEVVLKNDKLRTTSCRKCRELCFIEIERGDGSGGDGSGNHEHLETDWPPPSYEHVERSARGKNVLIAPARGPTLEADAPPPGFEHLVRSARGKNVLVAPARVPVPALVPTPVPAPARGFGRSSTRVLPLTAQRPQAAP</sequence>
<name>A0A835LAM4_9MAGN</name>
<evidence type="ECO:0000313" key="3">
    <source>
        <dbReference type="Proteomes" id="UP000631114"/>
    </source>
</evidence>
<organism evidence="2 3">
    <name type="scientific">Coptis chinensis</name>
    <dbReference type="NCBI Taxonomy" id="261450"/>
    <lineage>
        <taxon>Eukaryota</taxon>
        <taxon>Viridiplantae</taxon>
        <taxon>Streptophyta</taxon>
        <taxon>Embryophyta</taxon>
        <taxon>Tracheophyta</taxon>
        <taxon>Spermatophyta</taxon>
        <taxon>Magnoliopsida</taxon>
        <taxon>Ranunculales</taxon>
        <taxon>Ranunculaceae</taxon>
        <taxon>Coptidoideae</taxon>
        <taxon>Coptis</taxon>
    </lineage>
</organism>
<keyword evidence="3" id="KW-1185">Reference proteome</keyword>
<dbReference type="Proteomes" id="UP000631114">
    <property type="component" value="Unassembled WGS sequence"/>
</dbReference>
<proteinExistence type="predicted"/>
<comment type="caution">
    <text evidence="2">The sequence shown here is derived from an EMBL/GenBank/DDBJ whole genome shotgun (WGS) entry which is preliminary data.</text>
</comment>
<dbReference type="AlphaFoldDB" id="A0A835LAM4"/>
<evidence type="ECO:0000313" key="2">
    <source>
        <dbReference type="EMBL" id="KAF9587350.1"/>
    </source>
</evidence>
<reference evidence="2 3" key="1">
    <citation type="submission" date="2020-10" db="EMBL/GenBank/DDBJ databases">
        <title>The Coptis chinensis genome and diversification of protoberbering-type alkaloids.</title>
        <authorList>
            <person name="Wang B."/>
            <person name="Shu S."/>
            <person name="Song C."/>
            <person name="Liu Y."/>
        </authorList>
    </citation>
    <scope>NUCLEOTIDE SEQUENCE [LARGE SCALE GENOMIC DNA]</scope>
    <source>
        <strain evidence="2">HL-2020</strain>
        <tissue evidence="2">Leaf</tissue>
    </source>
</reference>